<proteinExistence type="inferred from homology"/>
<keyword evidence="5 6" id="KW-0560">Oxidoreductase</keyword>
<dbReference type="SUPFAM" id="SSF51905">
    <property type="entry name" value="FAD/NAD(P)-binding domain"/>
    <property type="match status" value="1"/>
</dbReference>
<feature type="active site" description="Proton acceptor" evidence="6">
    <location>
        <position position="472"/>
    </location>
</feature>
<reference evidence="11" key="1">
    <citation type="submission" date="2021-12" db="EMBL/GenBank/DDBJ databases">
        <title>Enterovibrio ZSDZ35 sp. nov. and Enterovibrio ZSDZ42 sp. nov., isolated from coastal seawater in Qingdao.</title>
        <authorList>
            <person name="Zhang P."/>
        </authorList>
    </citation>
    <scope>NUCLEOTIDE SEQUENCE</scope>
    <source>
        <strain evidence="11">ZSDZ35</strain>
    </source>
</reference>
<comment type="catalytic activity">
    <reaction evidence="6">
        <text>betaine aldehyde + NAD(+) + H2O = glycine betaine + NADH + 2 H(+)</text>
        <dbReference type="Rhea" id="RHEA:15305"/>
        <dbReference type="ChEBI" id="CHEBI:15377"/>
        <dbReference type="ChEBI" id="CHEBI:15378"/>
        <dbReference type="ChEBI" id="CHEBI:15710"/>
        <dbReference type="ChEBI" id="CHEBI:17750"/>
        <dbReference type="ChEBI" id="CHEBI:57540"/>
        <dbReference type="ChEBI" id="CHEBI:57945"/>
        <dbReference type="EC" id="1.2.1.8"/>
    </reaction>
</comment>
<evidence type="ECO:0000259" key="9">
    <source>
        <dbReference type="PROSITE" id="PS00623"/>
    </source>
</evidence>
<dbReference type="PROSITE" id="PS00623">
    <property type="entry name" value="GMC_OXRED_1"/>
    <property type="match status" value="1"/>
</dbReference>
<dbReference type="InterPro" id="IPR011533">
    <property type="entry name" value="BetA"/>
</dbReference>
<feature type="domain" description="Glucose-methanol-choline oxidoreductase N-terminal" evidence="9">
    <location>
        <begin position="84"/>
        <end position="107"/>
    </location>
</feature>
<evidence type="ECO:0000256" key="3">
    <source>
        <dbReference type="ARBA" id="ARBA00022630"/>
    </source>
</evidence>
<evidence type="ECO:0000256" key="5">
    <source>
        <dbReference type="ARBA" id="ARBA00023002"/>
    </source>
</evidence>
<gene>
    <name evidence="6 11" type="primary">betA</name>
    <name evidence="11" type="ORF">LRP49_01845</name>
</gene>
<dbReference type="PANTHER" id="PTHR11552">
    <property type="entry name" value="GLUCOSE-METHANOL-CHOLINE GMC OXIDOREDUCTASE"/>
    <property type="match status" value="1"/>
</dbReference>
<protein>
    <recommendedName>
        <fullName evidence="6">Oxygen-dependent choline dehydrogenase</fullName>
        <shortName evidence="6">CDH</shortName>
        <shortName evidence="6">CHD</shortName>
        <ecNumber evidence="6">1.1.99.1</ecNumber>
    </recommendedName>
    <alternativeName>
        <fullName evidence="6">Betaine aldehyde dehydrogenase</fullName>
        <shortName evidence="6">BADH</shortName>
        <ecNumber evidence="6">1.2.1.8</ecNumber>
    </alternativeName>
</protein>
<dbReference type="PIRSF" id="PIRSF000137">
    <property type="entry name" value="Alcohol_oxidase"/>
    <property type="match status" value="1"/>
</dbReference>
<evidence type="ECO:0000259" key="10">
    <source>
        <dbReference type="PROSITE" id="PS00624"/>
    </source>
</evidence>
<feature type="binding site" evidence="6">
    <location>
        <begin position="8"/>
        <end position="37"/>
    </location>
    <ligand>
        <name>FAD</name>
        <dbReference type="ChEBI" id="CHEBI:57692"/>
    </ligand>
</feature>
<dbReference type="GO" id="GO:0008812">
    <property type="term" value="F:choline dehydrogenase activity"/>
    <property type="evidence" value="ECO:0007669"/>
    <property type="project" value="UniProtKB-EC"/>
</dbReference>
<dbReference type="EC" id="1.1.99.1" evidence="6"/>
<dbReference type="EC" id="1.2.1.8" evidence="6"/>
<keyword evidence="12" id="KW-1185">Reference proteome</keyword>
<accession>A0ABT5QGT3</accession>
<organism evidence="11 12">
    <name type="scientific">Enterovibrio qingdaonensis</name>
    <dbReference type="NCBI Taxonomy" id="2899818"/>
    <lineage>
        <taxon>Bacteria</taxon>
        <taxon>Pseudomonadati</taxon>
        <taxon>Pseudomonadota</taxon>
        <taxon>Gammaproteobacteria</taxon>
        <taxon>Vibrionales</taxon>
        <taxon>Vibrionaceae</taxon>
        <taxon>Enterovibrio</taxon>
    </lineage>
</organism>
<dbReference type="RefSeq" id="WP_274139778.1">
    <property type="nucleotide sequence ID" value="NZ_JAJUBB010000001.1"/>
</dbReference>
<dbReference type="PROSITE" id="PS00624">
    <property type="entry name" value="GMC_OXRED_2"/>
    <property type="match status" value="1"/>
</dbReference>
<evidence type="ECO:0000313" key="11">
    <source>
        <dbReference type="EMBL" id="MDD1779928.1"/>
    </source>
</evidence>
<name>A0ABT5QGT3_9GAMM</name>
<evidence type="ECO:0000256" key="4">
    <source>
        <dbReference type="ARBA" id="ARBA00022827"/>
    </source>
</evidence>
<dbReference type="InterPro" id="IPR036188">
    <property type="entry name" value="FAD/NAD-bd_sf"/>
</dbReference>
<evidence type="ECO:0000256" key="8">
    <source>
        <dbReference type="RuleBase" id="RU003969"/>
    </source>
</evidence>
<dbReference type="InterPro" id="IPR012132">
    <property type="entry name" value="GMC_OxRdtase"/>
</dbReference>
<dbReference type="Gene3D" id="3.50.50.60">
    <property type="entry name" value="FAD/NAD(P)-binding domain"/>
    <property type="match status" value="1"/>
</dbReference>
<dbReference type="PANTHER" id="PTHR11552:SF147">
    <property type="entry name" value="CHOLINE DEHYDROGENASE, MITOCHONDRIAL"/>
    <property type="match status" value="1"/>
</dbReference>
<dbReference type="EMBL" id="JAJUBB010000001">
    <property type="protein sequence ID" value="MDD1779928.1"/>
    <property type="molecule type" value="Genomic_DNA"/>
</dbReference>
<comment type="catalytic activity">
    <reaction evidence="6 8">
        <text>choline + A = betaine aldehyde + AH2</text>
        <dbReference type="Rhea" id="RHEA:17433"/>
        <dbReference type="ChEBI" id="CHEBI:13193"/>
        <dbReference type="ChEBI" id="CHEBI:15354"/>
        <dbReference type="ChEBI" id="CHEBI:15710"/>
        <dbReference type="ChEBI" id="CHEBI:17499"/>
        <dbReference type="EC" id="1.1.99.1"/>
    </reaction>
</comment>
<evidence type="ECO:0000256" key="1">
    <source>
        <dbReference type="ARBA" id="ARBA00001974"/>
    </source>
</evidence>
<dbReference type="NCBIfam" id="NF002550">
    <property type="entry name" value="PRK02106.1"/>
    <property type="match status" value="1"/>
</dbReference>
<dbReference type="Pfam" id="PF00732">
    <property type="entry name" value="GMC_oxred_N"/>
    <property type="match status" value="1"/>
</dbReference>
<feature type="domain" description="Glucose-methanol-choline oxidoreductase N-terminal" evidence="10">
    <location>
        <begin position="258"/>
        <end position="272"/>
    </location>
</feature>
<comment type="cofactor">
    <cofactor evidence="1 6">
        <name>FAD</name>
        <dbReference type="ChEBI" id="CHEBI:57692"/>
    </cofactor>
</comment>
<keyword evidence="3 6" id="KW-0285">Flavoprotein</keyword>
<dbReference type="NCBIfam" id="TIGR01810">
    <property type="entry name" value="betA"/>
    <property type="match status" value="1"/>
</dbReference>
<comment type="function">
    <text evidence="6">Involved in the biosynthesis of the osmoprotectant glycine betaine. Catalyzes the oxidation of choline to betaine aldehyde and betaine aldehyde to glycine betaine at the same rate.</text>
</comment>
<evidence type="ECO:0000313" key="12">
    <source>
        <dbReference type="Proteomes" id="UP001149821"/>
    </source>
</evidence>
<comment type="similarity">
    <text evidence="2 6 7">Belongs to the GMC oxidoreductase family.</text>
</comment>
<sequence>MTNQTEFDYIIVGAGSAGCVLADRLTASGKHQVLILEAGGTDKSIFIQMPTALSYPMNTEKYAWQFESQAEEGLDGRKLHCPRGKVLGGSSSINGMVYVRGHACDFDEWEANGATGWNYQSCLPYFKRAETWIGGEDAYRGGEGPVGTCNGNDMALNPLYRAFIDAGEQAGYPVTEDYNGYQQEGFGPMHMTVDGGVRASTSNAYLRRALKRPNLTLIKGVTVNKLLIENNVAVGVSYTKGGSAHDVKARQEVISSAGSIGSPQLLQLSGIGPKAVLERAGVDVKHDLPGVGENLQDHLEVYFQYFCKQPITLNGKLGLISKGLIGTRWILFKDGLGATNHFESCAFIRSRAGVKWPNIQYHFLPAAIRYDGKSAVEGHGFQVHVGPNKPQSRGHVRITSANPNDKPEIVFNYISTEQDKQDWRDCIRLTREILDQEAMFPFRDGEIQPGESIQSDDAIDTWVKANVESAYHPSCTCKMGADSDPMAVLDSQLRVRGIENLRVVDSSIFPTITNGNLNGPTIMVAERAADMILGNAMLPNANVSVWLDPNWETQQRLNAHAPEDVREIATK</sequence>
<evidence type="ECO:0000256" key="7">
    <source>
        <dbReference type="RuleBase" id="RU003968"/>
    </source>
</evidence>
<dbReference type="InterPro" id="IPR007867">
    <property type="entry name" value="GMC_OxRtase_C"/>
</dbReference>
<keyword evidence="6" id="KW-0520">NAD</keyword>
<keyword evidence="4 6" id="KW-0274">FAD</keyword>
<comment type="caution">
    <text evidence="11">The sequence shown here is derived from an EMBL/GenBank/DDBJ whole genome shotgun (WGS) entry which is preliminary data.</text>
</comment>
<dbReference type="Pfam" id="PF05199">
    <property type="entry name" value="GMC_oxred_C"/>
    <property type="match status" value="1"/>
</dbReference>
<dbReference type="SUPFAM" id="SSF54373">
    <property type="entry name" value="FAD-linked reductases, C-terminal domain"/>
    <property type="match status" value="1"/>
</dbReference>
<evidence type="ECO:0000256" key="2">
    <source>
        <dbReference type="ARBA" id="ARBA00010790"/>
    </source>
</evidence>
<evidence type="ECO:0000256" key="6">
    <source>
        <dbReference type="HAMAP-Rule" id="MF_00750"/>
    </source>
</evidence>
<comment type="pathway">
    <text evidence="6 8">Amine and polyamine biosynthesis; betaine biosynthesis via choline pathway; betaine aldehyde from choline (cytochrome c reductase route): step 1/1.</text>
</comment>
<dbReference type="InterPro" id="IPR000172">
    <property type="entry name" value="GMC_OxRdtase_N"/>
</dbReference>
<dbReference type="Proteomes" id="UP001149821">
    <property type="component" value="Unassembled WGS sequence"/>
</dbReference>
<dbReference type="Gene3D" id="3.30.410.40">
    <property type="match status" value="1"/>
</dbReference>
<dbReference type="HAMAP" id="MF_00750">
    <property type="entry name" value="Choline_dehydrogen"/>
    <property type="match status" value="1"/>
</dbReference>